<evidence type="ECO:0000256" key="4">
    <source>
        <dbReference type="ARBA" id="ARBA00022989"/>
    </source>
</evidence>
<feature type="transmembrane region" description="Helical" evidence="6">
    <location>
        <begin position="232"/>
        <end position="256"/>
    </location>
</feature>
<comment type="similarity">
    <text evidence="2 6">Belongs to the 4-toluene sulfonate uptake permease (TSUP) (TC 2.A.102) family.</text>
</comment>
<dbReference type="InterPro" id="IPR051598">
    <property type="entry name" value="TSUP/Inactive_protease-like"/>
</dbReference>
<dbReference type="AlphaFoldDB" id="A0A931MUA4"/>
<keyword evidence="4 6" id="KW-1133">Transmembrane helix</keyword>
<keyword evidence="3 6" id="KW-0812">Transmembrane</keyword>
<comment type="caution">
    <text evidence="7">The sequence shown here is derived from an EMBL/GenBank/DDBJ whole genome shotgun (WGS) entry which is preliminary data.</text>
</comment>
<evidence type="ECO:0000256" key="6">
    <source>
        <dbReference type="RuleBase" id="RU363041"/>
    </source>
</evidence>
<evidence type="ECO:0000256" key="1">
    <source>
        <dbReference type="ARBA" id="ARBA00004141"/>
    </source>
</evidence>
<dbReference type="Proteomes" id="UP000614490">
    <property type="component" value="Unassembled WGS sequence"/>
</dbReference>
<evidence type="ECO:0000313" key="8">
    <source>
        <dbReference type="Proteomes" id="UP000614490"/>
    </source>
</evidence>
<proteinExistence type="inferred from homology"/>
<feature type="transmembrane region" description="Helical" evidence="6">
    <location>
        <begin position="72"/>
        <end position="92"/>
    </location>
</feature>
<evidence type="ECO:0000256" key="3">
    <source>
        <dbReference type="ARBA" id="ARBA00022692"/>
    </source>
</evidence>
<feature type="transmembrane region" description="Helical" evidence="6">
    <location>
        <begin position="137"/>
        <end position="159"/>
    </location>
</feature>
<sequence length="302" mass="32718">MRKLLIFAFVGFFAQLIDGALGMAFGLSSSSLLLAYGVAPAIASSSIHMSEIATTAVSGYSHYKFNNVDKRLVFTLVIPGAISAFLGAAFLSSLPGEMIKPFISTFLLLLGFYIVIRFLFLNPESAPRQQFSIRKRFIYPLGFLAGFLDAIGGGGWGPINTPVLLSQKGAVPRKVIGTVDTSEFAVTIAATLGFGLFLGWEQFSWIWVAAFVIGGVLAAPLAAWLVQVIPALILGVLAGGFIILTNLRTLLITLNVTTNQLYTLYAFLIIGWVLAVYAACKKHMKSRSDELMYTQKEEKIAK</sequence>
<feature type="transmembrane region" description="Helical" evidence="6">
    <location>
        <begin position="262"/>
        <end position="280"/>
    </location>
</feature>
<gene>
    <name evidence="7" type="ORF">H0267_04485</name>
</gene>
<comment type="subcellular location">
    <subcellularLocation>
        <location evidence="6">Cell membrane</location>
        <topology evidence="6">Multi-pass membrane protein</topology>
    </subcellularLocation>
    <subcellularLocation>
        <location evidence="1">Membrane</location>
        <topology evidence="1">Multi-pass membrane protein</topology>
    </subcellularLocation>
</comment>
<evidence type="ECO:0000256" key="2">
    <source>
        <dbReference type="ARBA" id="ARBA00009142"/>
    </source>
</evidence>
<keyword evidence="5 6" id="KW-0472">Membrane</keyword>
<feature type="transmembrane region" description="Helical" evidence="6">
    <location>
        <begin position="98"/>
        <end position="116"/>
    </location>
</feature>
<organism evidence="7 8">
    <name type="scientific">Halobacillus yeomjeoni</name>
    <dbReference type="NCBI Taxonomy" id="311194"/>
    <lineage>
        <taxon>Bacteria</taxon>
        <taxon>Bacillati</taxon>
        <taxon>Bacillota</taxon>
        <taxon>Bacilli</taxon>
        <taxon>Bacillales</taxon>
        <taxon>Bacillaceae</taxon>
        <taxon>Halobacillus</taxon>
    </lineage>
</organism>
<name>A0A931MUA4_9BACI</name>
<feature type="transmembrane region" description="Helical" evidence="6">
    <location>
        <begin position="205"/>
        <end position="225"/>
    </location>
</feature>
<dbReference type="PANTHER" id="PTHR43701">
    <property type="entry name" value="MEMBRANE TRANSPORTER PROTEIN MJ0441-RELATED"/>
    <property type="match status" value="1"/>
</dbReference>
<feature type="transmembrane region" description="Helical" evidence="6">
    <location>
        <begin position="32"/>
        <end position="60"/>
    </location>
</feature>
<dbReference type="Pfam" id="PF01925">
    <property type="entry name" value="TauE"/>
    <property type="match status" value="1"/>
</dbReference>
<keyword evidence="6" id="KW-1003">Cell membrane</keyword>
<evidence type="ECO:0000256" key="5">
    <source>
        <dbReference type="ARBA" id="ARBA00023136"/>
    </source>
</evidence>
<evidence type="ECO:0000313" key="7">
    <source>
        <dbReference type="EMBL" id="MBH0229467.1"/>
    </source>
</evidence>
<protein>
    <recommendedName>
        <fullName evidence="6">Probable membrane transporter protein</fullName>
    </recommendedName>
</protein>
<accession>A0A931MUA4</accession>
<dbReference type="EMBL" id="JADZSC010000001">
    <property type="protein sequence ID" value="MBH0229467.1"/>
    <property type="molecule type" value="Genomic_DNA"/>
</dbReference>
<reference evidence="7 8" key="1">
    <citation type="journal article" date="2005" name="Int. J. Syst. Evol. Microbiol.">
        <title>Halobacillus yeomjeoni sp. nov., isolated from a marine solar saltern in Korea.</title>
        <authorList>
            <person name="Yoon J.H."/>
            <person name="Kang S.J."/>
            <person name="Lee C.H."/>
            <person name="Oh H.W."/>
            <person name="Oh T.K."/>
        </authorList>
    </citation>
    <scope>NUCLEOTIDE SEQUENCE [LARGE SCALE GENOMIC DNA]</scope>
    <source>
        <strain evidence="7 8">KCTC 3957</strain>
    </source>
</reference>
<dbReference type="PANTHER" id="PTHR43701:SF12">
    <property type="entry name" value="MEMBRANE TRANSPORTER PROTEIN YTNM-RELATED"/>
    <property type="match status" value="1"/>
</dbReference>
<keyword evidence="8" id="KW-1185">Reference proteome</keyword>
<dbReference type="InterPro" id="IPR002781">
    <property type="entry name" value="TM_pro_TauE-like"/>
</dbReference>
<dbReference type="GO" id="GO:0005886">
    <property type="term" value="C:plasma membrane"/>
    <property type="evidence" value="ECO:0007669"/>
    <property type="project" value="UniProtKB-SubCell"/>
</dbReference>
<dbReference type="RefSeq" id="WP_197316076.1">
    <property type="nucleotide sequence ID" value="NZ_JADZSC010000001.1"/>
</dbReference>